<sequence length="50" mass="5664">MRILIAAGGTGGHIYPGLAIASYLKEHRLADEFSWWEEKGNLSLTLFHHR</sequence>
<protein>
    <recommendedName>
        <fullName evidence="1">Glycosyltransferase family 28 N-terminal domain-containing protein</fullName>
    </recommendedName>
</protein>
<accession>X1BC44</accession>
<evidence type="ECO:0000259" key="1">
    <source>
        <dbReference type="Pfam" id="PF03033"/>
    </source>
</evidence>
<proteinExistence type="predicted"/>
<dbReference type="SUPFAM" id="SSF53756">
    <property type="entry name" value="UDP-Glycosyltransferase/glycogen phosphorylase"/>
    <property type="match status" value="1"/>
</dbReference>
<name>X1BC44_9ZZZZ</name>
<dbReference type="EMBL" id="BART01017529">
    <property type="protein sequence ID" value="GAG78812.1"/>
    <property type="molecule type" value="Genomic_DNA"/>
</dbReference>
<dbReference type="Pfam" id="PF03033">
    <property type="entry name" value="Glyco_transf_28"/>
    <property type="match status" value="1"/>
</dbReference>
<dbReference type="AlphaFoldDB" id="X1BC44"/>
<dbReference type="GO" id="GO:0005975">
    <property type="term" value="P:carbohydrate metabolic process"/>
    <property type="evidence" value="ECO:0007669"/>
    <property type="project" value="InterPro"/>
</dbReference>
<evidence type="ECO:0000313" key="2">
    <source>
        <dbReference type="EMBL" id="GAG78812.1"/>
    </source>
</evidence>
<feature type="domain" description="Glycosyltransferase family 28 N-terminal" evidence="1">
    <location>
        <begin position="3"/>
        <end position="27"/>
    </location>
</feature>
<gene>
    <name evidence="2" type="ORF">S01H4_33336</name>
</gene>
<feature type="non-terminal residue" evidence="2">
    <location>
        <position position="50"/>
    </location>
</feature>
<comment type="caution">
    <text evidence="2">The sequence shown here is derived from an EMBL/GenBank/DDBJ whole genome shotgun (WGS) entry which is preliminary data.</text>
</comment>
<dbReference type="InterPro" id="IPR004276">
    <property type="entry name" value="GlycoTrans_28_N"/>
</dbReference>
<dbReference type="Gene3D" id="3.40.50.2000">
    <property type="entry name" value="Glycogen Phosphorylase B"/>
    <property type="match status" value="1"/>
</dbReference>
<reference evidence="2" key="1">
    <citation type="journal article" date="2014" name="Front. Microbiol.">
        <title>High frequency of phylogenetically diverse reductive dehalogenase-homologous genes in deep subseafloor sedimentary metagenomes.</title>
        <authorList>
            <person name="Kawai M."/>
            <person name="Futagami T."/>
            <person name="Toyoda A."/>
            <person name="Takaki Y."/>
            <person name="Nishi S."/>
            <person name="Hori S."/>
            <person name="Arai W."/>
            <person name="Tsubouchi T."/>
            <person name="Morono Y."/>
            <person name="Uchiyama I."/>
            <person name="Ito T."/>
            <person name="Fujiyama A."/>
            <person name="Inagaki F."/>
            <person name="Takami H."/>
        </authorList>
    </citation>
    <scope>NUCLEOTIDE SEQUENCE</scope>
    <source>
        <strain evidence="2">Expedition CK06-06</strain>
    </source>
</reference>
<organism evidence="2">
    <name type="scientific">marine sediment metagenome</name>
    <dbReference type="NCBI Taxonomy" id="412755"/>
    <lineage>
        <taxon>unclassified sequences</taxon>
        <taxon>metagenomes</taxon>
        <taxon>ecological metagenomes</taxon>
    </lineage>
</organism>
<dbReference type="GO" id="GO:0016758">
    <property type="term" value="F:hexosyltransferase activity"/>
    <property type="evidence" value="ECO:0007669"/>
    <property type="project" value="InterPro"/>
</dbReference>